<evidence type="ECO:0000313" key="2">
    <source>
        <dbReference type="Proteomes" id="UP000784294"/>
    </source>
</evidence>
<gene>
    <name evidence="1" type="ORF">PXEA_LOCUS27693</name>
</gene>
<comment type="caution">
    <text evidence="1">The sequence shown here is derived from an EMBL/GenBank/DDBJ whole genome shotgun (WGS) entry which is preliminary data.</text>
</comment>
<evidence type="ECO:0000313" key="1">
    <source>
        <dbReference type="EMBL" id="VEL34253.1"/>
    </source>
</evidence>
<dbReference type="EMBL" id="CAAALY010247282">
    <property type="protein sequence ID" value="VEL34253.1"/>
    <property type="molecule type" value="Genomic_DNA"/>
</dbReference>
<dbReference type="AlphaFoldDB" id="A0A3S5CN12"/>
<proteinExistence type="predicted"/>
<protein>
    <submittedName>
        <fullName evidence="1">Uncharacterized protein</fullName>
    </submittedName>
</protein>
<accession>A0A3S5CN12</accession>
<organism evidence="1 2">
    <name type="scientific">Protopolystoma xenopodis</name>
    <dbReference type="NCBI Taxonomy" id="117903"/>
    <lineage>
        <taxon>Eukaryota</taxon>
        <taxon>Metazoa</taxon>
        <taxon>Spiralia</taxon>
        <taxon>Lophotrochozoa</taxon>
        <taxon>Platyhelminthes</taxon>
        <taxon>Monogenea</taxon>
        <taxon>Polyopisthocotylea</taxon>
        <taxon>Polystomatidea</taxon>
        <taxon>Polystomatidae</taxon>
        <taxon>Protopolystoma</taxon>
    </lineage>
</organism>
<dbReference type="Proteomes" id="UP000784294">
    <property type="component" value="Unassembled WGS sequence"/>
</dbReference>
<reference evidence="1" key="1">
    <citation type="submission" date="2018-11" db="EMBL/GenBank/DDBJ databases">
        <authorList>
            <consortium name="Pathogen Informatics"/>
        </authorList>
    </citation>
    <scope>NUCLEOTIDE SEQUENCE</scope>
</reference>
<sequence>MSILKFLYSTCEWMPKILSVIGSPSADQNEDPTNRACAEKHLRLHDGLVTGASPAETRNGFGLNSLNCSAQP</sequence>
<name>A0A3S5CN12_9PLAT</name>
<keyword evidence="2" id="KW-1185">Reference proteome</keyword>